<evidence type="ECO:0000313" key="2">
    <source>
        <dbReference type="Proteomes" id="UP000234681"/>
    </source>
</evidence>
<dbReference type="EMBL" id="CH474072">
    <property type="protein sequence ID" value="EDL84523.1"/>
    <property type="molecule type" value="Genomic_DNA"/>
</dbReference>
<sequence>MQSPWLGGWHSAADINTRQNSDAFPDTAVALAVAPTQGVKRPSVINAFILTCSNMMGP</sequence>
<proteinExistence type="predicted"/>
<dbReference type="Proteomes" id="UP000234681">
    <property type="component" value="Chromosome 17"/>
</dbReference>
<gene>
    <name evidence="1" type="ORF">rCG_23105</name>
</gene>
<dbReference type="AlphaFoldDB" id="A6KN55"/>
<accession>A6KN55</accession>
<organism evidence="1 2">
    <name type="scientific">Rattus norvegicus</name>
    <name type="common">Rat</name>
    <dbReference type="NCBI Taxonomy" id="10116"/>
    <lineage>
        <taxon>Eukaryota</taxon>
        <taxon>Metazoa</taxon>
        <taxon>Chordata</taxon>
        <taxon>Craniata</taxon>
        <taxon>Vertebrata</taxon>
        <taxon>Euteleostomi</taxon>
        <taxon>Mammalia</taxon>
        <taxon>Eutheria</taxon>
        <taxon>Euarchontoglires</taxon>
        <taxon>Glires</taxon>
        <taxon>Rodentia</taxon>
        <taxon>Myomorpha</taxon>
        <taxon>Muroidea</taxon>
        <taxon>Muridae</taxon>
        <taxon>Murinae</taxon>
        <taxon>Rattus</taxon>
    </lineage>
</organism>
<protein>
    <submittedName>
        <fullName evidence="1">RCG23105</fullName>
    </submittedName>
</protein>
<name>A6KN55_RAT</name>
<evidence type="ECO:0000313" key="1">
    <source>
        <dbReference type="EMBL" id="EDL84523.1"/>
    </source>
</evidence>
<reference evidence="2" key="1">
    <citation type="submission" date="2005-09" db="EMBL/GenBank/DDBJ databases">
        <authorList>
            <person name="Mural R.J."/>
            <person name="Li P.W."/>
            <person name="Adams M.D."/>
            <person name="Amanatides P.G."/>
            <person name="Baden-Tillson H."/>
            <person name="Barnstead M."/>
            <person name="Chin S.H."/>
            <person name="Dew I."/>
            <person name="Evans C.A."/>
            <person name="Ferriera S."/>
            <person name="Flanigan M."/>
            <person name="Fosler C."/>
            <person name="Glodek A."/>
            <person name="Gu Z."/>
            <person name="Holt R.A."/>
            <person name="Jennings D."/>
            <person name="Kraft C.L."/>
            <person name="Lu F."/>
            <person name="Nguyen T."/>
            <person name="Nusskern D.R."/>
            <person name="Pfannkoch C.M."/>
            <person name="Sitter C."/>
            <person name="Sutton G.G."/>
            <person name="Venter J.C."/>
            <person name="Wang Z."/>
            <person name="Woodage T."/>
            <person name="Zheng X.H."/>
            <person name="Zhong F."/>
        </authorList>
    </citation>
    <scope>NUCLEOTIDE SEQUENCE [LARGE SCALE GENOMIC DNA]</scope>
    <source>
        <strain>BN</strain>
        <strain evidence="2">Sprague-Dawley</strain>
    </source>
</reference>